<dbReference type="AlphaFoldDB" id="A0AA96X3V1"/>
<organism evidence="1">
    <name type="scientific">Leptolyngbya boryana CZ1</name>
    <dbReference type="NCBI Taxonomy" id="3060204"/>
    <lineage>
        <taxon>Bacteria</taxon>
        <taxon>Bacillati</taxon>
        <taxon>Cyanobacteriota</taxon>
        <taxon>Cyanophyceae</taxon>
        <taxon>Leptolyngbyales</taxon>
        <taxon>Leptolyngbyaceae</taxon>
        <taxon>Leptolyngbya group</taxon>
        <taxon>Leptolyngbya</taxon>
    </lineage>
</organism>
<accession>A0AA96X3V1</accession>
<sequence length="51" mass="5891">MSSSREHDRALHNYPGAKSYRFASNVEQWSLNFATLRDCDPNSAIERIPHD</sequence>
<protein>
    <submittedName>
        <fullName evidence="1">Uncharacterized protein</fullName>
    </submittedName>
</protein>
<reference evidence="1" key="2">
    <citation type="submission" date="2023-07" db="EMBL/GenBank/DDBJ databases">
        <authorList>
            <person name="Bai X.-H."/>
            <person name="Wang H.-H."/>
            <person name="Wang J."/>
            <person name="Ma M.-Y."/>
            <person name="Hu H.-H."/>
            <person name="Song Z.-L."/>
            <person name="Ma H.-G."/>
            <person name="Fan Y."/>
            <person name="Du C.-Y."/>
            <person name="Xu J.-C."/>
        </authorList>
    </citation>
    <scope>NUCLEOTIDE SEQUENCE</scope>
    <source>
        <strain evidence="1">CZ1</strain>
    </source>
</reference>
<dbReference type="RefSeq" id="WP_287453311.1">
    <property type="nucleotide sequence ID" value="NZ_CP130144.1"/>
</dbReference>
<gene>
    <name evidence="1" type="ORF">Q2T42_24920</name>
</gene>
<evidence type="ECO:0000313" key="1">
    <source>
        <dbReference type="EMBL" id="WNZ45035.1"/>
    </source>
</evidence>
<proteinExistence type="predicted"/>
<reference evidence="1" key="1">
    <citation type="journal article" date="2023" name="Plants (Basel)">
        <title>Genomic Analysis of Leptolyngbya boryana CZ1 Reveals Efficient Carbon Fixation Modules.</title>
        <authorList>
            <person name="Bai X."/>
            <person name="Wang H."/>
            <person name="Cheng W."/>
            <person name="Wang J."/>
            <person name="Ma M."/>
            <person name="Hu H."/>
            <person name="Song Z."/>
            <person name="Ma H."/>
            <person name="Fan Y."/>
            <person name="Du C."/>
            <person name="Xu J."/>
        </authorList>
    </citation>
    <scope>NUCLEOTIDE SEQUENCE</scope>
    <source>
        <strain evidence="1">CZ1</strain>
    </source>
</reference>
<dbReference type="EMBL" id="CP130144">
    <property type="protein sequence ID" value="WNZ45035.1"/>
    <property type="molecule type" value="Genomic_DNA"/>
</dbReference>
<name>A0AA96X3V1_LEPBY</name>